<dbReference type="Gene3D" id="2.40.10.170">
    <property type="match status" value="1"/>
</dbReference>
<comment type="caution">
    <text evidence="2">The sequence shown here is derived from an EMBL/GenBank/DDBJ whole genome shotgun (WGS) entry which is preliminary data.</text>
</comment>
<dbReference type="Gene3D" id="1.20.58.1290">
    <property type="entry name" value="CarD-like, C-terminal domain"/>
    <property type="match status" value="1"/>
</dbReference>
<evidence type="ECO:0000313" key="2">
    <source>
        <dbReference type="EMBL" id="HIR05340.1"/>
    </source>
</evidence>
<dbReference type="EMBL" id="DVGC01000028">
    <property type="protein sequence ID" value="HIR05340.1"/>
    <property type="molecule type" value="Genomic_DNA"/>
</dbReference>
<dbReference type="SMART" id="SM01058">
    <property type="entry name" value="CarD_TRCF"/>
    <property type="match status" value="1"/>
</dbReference>
<reference evidence="2" key="1">
    <citation type="submission" date="2020-10" db="EMBL/GenBank/DDBJ databases">
        <authorList>
            <person name="Gilroy R."/>
        </authorList>
    </citation>
    <scope>NUCLEOTIDE SEQUENCE</scope>
    <source>
        <strain evidence="2">CHK180-2868</strain>
    </source>
</reference>
<sequence>MYEVGALLVYDTTGVCRVDDIGIPEGMSLQDKTRKYYKLSPVFGSGTIYIPVDTRVFMRPVISREEAETLIRKIPEIQEEDTCDIHNQKVLEDHYKASIHTHECEDLVQLIKTVYAKKRKLEQRGKKTGKTDQQYMKRAKELLHEELATALEIPLDDVEGYISGVLEQQR</sequence>
<dbReference type="AlphaFoldDB" id="A0A9D1D4Y8"/>
<organism evidence="2 3">
    <name type="scientific">Candidatus Copromonas faecavium</name>
    <name type="common">nom. illeg.</name>
    <dbReference type="NCBI Taxonomy" id="2840740"/>
    <lineage>
        <taxon>Bacteria</taxon>
        <taxon>Bacillati</taxon>
        <taxon>Bacillota</taxon>
        <taxon>Clostridia</taxon>
        <taxon>Lachnospirales</taxon>
        <taxon>Lachnospiraceae</taxon>
        <taxon>Candidatus Copromonas (nom. illeg.)</taxon>
    </lineage>
</organism>
<reference evidence="2" key="2">
    <citation type="journal article" date="2021" name="PeerJ">
        <title>Extensive microbial diversity within the chicken gut microbiome revealed by metagenomics and culture.</title>
        <authorList>
            <person name="Gilroy R."/>
            <person name="Ravi A."/>
            <person name="Getino M."/>
            <person name="Pursley I."/>
            <person name="Horton D.L."/>
            <person name="Alikhan N.F."/>
            <person name="Baker D."/>
            <person name="Gharbi K."/>
            <person name="Hall N."/>
            <person name="Watson M."/>
            <person name="Adriaenssens E.M."/>
            <person name="Foster-Nyarko E."/>
            <person name="Jarju S."/>
            <person name="Secka A."/>
            <person name="Antonio M."/>
            <person name="Oren A."/>
            <person name="Chaudhuri R.R."/>
            <person name="La Ragione R."/>
            <person name="Hildebrand F."/>
            <person name="Pallen M.J."/>
        </authorList>
    </citation>
    <scope>NUCLEOTIDE SEQUENCE</scope>
    <source>
        <strain evidence="2">CHK180-2868</strain>
    </source>
</reference>
<name>A0A9D1D4Y8_9FIRM</name>
<protein>
    <submittedName>
        <fullName evidence="2">CarD family transcriptional regulator</fullName>
    </submittedName>
</protein>
<gene>
    <name evidence="2" type="ORF">IAB28_05165</name>
</gene>
<evidence type="ECO:0000313" key="3">
    <source>
        <dbReference type="Proteomes" id="UP000824250"/>
    </source>
</evidence>
<dbReference type="Pfam" id="PF02559">
    <property type="entry name" value="CarD_TRCF_RID"/>
    <property type="match status" value="1"/>
</dbReference>
<evidence type="ECO:0000259" key="1">
    <source>
        <dbReference type="SMART" id="SM01058"/>
    </source>
</evidence>
<accession>A0A9D1D4Y8</accession>
<dbReference type="InterPro" id="IPR003711">
    <property type="entry name" value="CarD-like/TRCF_RID"/>
</dbReference>
<proteinExistence type="predicted"/>
<dbReference type="InterPro" id="IPR042215">
    <property type="entry name" value="CarD-like_C"/>
</dbReference>
<dbReference type="Proteomes" id="UP000824250">
    <property type="component" value="Unassembled WGS sequence"/>
</dbReference>
<feature type="domain" description="CarD-like/TRCF RNAP-interacting" evidence="1">
    <location>
        <begin position="1"/>
        <end position="115"/>
    </location>
</feature>